<keyword evidence="7" id="KW-0406">Ion transport</keyword>
<name>A0A1X0QNR1_RHIZD</name>
<comment type="function">
    <text evidence="10">Has probably no intrinsic transporter activity but together with SLC30A5 forms a functional zinc ion:proton antiporter heterodimer, mediating zinc entry into the lumen of organelles along the secretory pathway. As part of that zinc ion:proton antiporter, contributes to zinc ion homeostasis within the early secretory pathway and regulates the activation and folding of enzymes like alkaline phosphatases and enzymes involved in phosphatidylinositol glycan anchor biosynthesis.</text>
</comment>
<dbReference type="EMBL" id="KV922142">
    <property type="protein sequence ID" value="ORE01386.1"/>
    <property type="molecule type" value="Genomic_DNA"/>
</dbReference>
<dbReference type="GO" id="GO:0008324">
    <property type="term" value="F:monoatomic cation transmembrane transporter activity"/>
    <property type="evidence" value="ECO:0007669"/>
    <property type="project" value="InterPro"/>
</dbReference>
<feature type="transmembrane region" description="Helical" evidence="12">
    <location>
        <begin position="267"/>
        <end position="284"/>
    </location>
</feature>
<dbReference type="PANTHER" id="PTHR46531:SF1">
    <property type="entry name" value="ZINC TRANSPORTER 6"/>
    <property type="match status" value="1"/>
</dbReference>
<evidence type="ECO:0000256" key="12">
    <source>
        <dbReference type="SAM" id="Phobius"/>
    </source>
</evidence>
<dbReference type="GO" id="GO:0098771">
    <property type="term" value="P:inorganic ion homeostasis"/>
    <property type="evidence" value="ECO:0007669"/>
    <property type="project" value="UniProtKB-ARBA"/>
</dbReference>
<feature type="region of interest" description="Disordered" evidence="11">
    <location>
        <begin position="34"/>
        <end position="169"/>
    </location>
</feature>
<feature type="transmembrane region" description="Helical" evidence="12">
    <location>
        <begin position="227"/>
        <end position="247"/>
    </location>
</feature>
<feature type="compositionally biased region" description="Basic and acidic residues" evidence="11">
    <location>
        <begin position="90"/>
        <end position="102"/>
    </location>
</feature>
<comment type="subcellular location">
    <subcellularLocation>
        <location evidence="1">Golgi apparatus</location>
        <location evidence="1">trans-Golgi network membrane</location>
        <topology evidence="1">Multi-pass membrane protein</topology>
    </subcellularLocation>
</comment>
<feature type="transmembrane region" description="Helical" evidence="12">
    <location>
        <begin position="198"/>
        <end position="215"/>
    </location>
</feature>
<dbReference type="SUPFAM" id="SSF161111">
    <property type="entry name" value="Cation efflux protein transmembrane domain-like"/>
    <property type="match status" value="1"/>
</dbReference>
<evidence type="ECO:0000256" key="9">
    <source>
        <dbReference type="ARBA" id="ARBA00038600"/>
    </source>
</evidence>
<evidence type="ECO:0000256" key="7">
    <source>
        <dbReference type="ARBA" id="ARBA00023065"/>
    </source>
</evidence>
<keyword evidence="4" id="KW-0862">Zinc</keyword>
<dbReference type="GO" id="GO:0006829">
    <property type="term" value="P:zinc ion transport"/>
    <property type="evidence" value="ECO:0007669"/>
    <property type="project" value="TreeGrafter"/>
</dbReference>
<dbReference type="OrthoDB" id="5382797at2759"/>
<evidence type="ECO:0000256" key="3">
    <source>
        <dbReference type="ARBA" id="ARBA00022692"/>
    </source>
</evidence>
<dbReference type="InterPro" id="IPR052005">
    <property type="entry name" value="CDF_SLC30A"/>
</dbReference>
<accession>A0A1X0QNR1</accession>
<dbReference type="VEuPathDB" id="FungiDB:BCV72DRAFT_245981"/>
<feature type="transmembrane region" description="Helical" evidence="12">
    <location>
        <begin position="314"/>
        <end position="337"/>
    </location>
</feature>
<feature type="compositionally biased region" description="Polar residues" evidence="11">
    <location>
        <begin position="42"/>
        <end position="57"/>
    </location>
</feature>
<evidence type="ECO:0000256" key="4">
    <source>
        <dbReference type="ARBA" id="ARBA00022833"/>
    </source>
</evidence>
<comment type="subunit">
    <text evidence="9">Heterodimer with SLC30A5; form a functional zinc ion transmembrane transporter.</text>
</comment>
<evidence type="ECO:0000256" key="5">
    <source>
        <dbReference type="ARBA" id="ARBA00022989"/>
    </source>
</evidence>
<dbReference type="Proteomes" id="UP000242414">
    <property type="component" value="Unassembled WGS sequence"/>
</dbReference>
<evidence type="ECO:0000256" key="11">
    <source>
        <dbReference type="SAM" id="MobiDB-lite"/>
    </source>
</evidence>
<feature type="domain" description="Cation efflux protein transmembrane" evidence="13">
    <location>
        <begin position="199"/>
        <end position="437"/>
    </location>
</feature>
<dbReference type="PANTHER" id="PTHR46531">
    <property type="entry name" value="ZINC TRANSPORTER 6"/>
    <property type="match status" value="1"/>
</dbReference>
<dbReference type="GO" id="GO:0030003">
    <property type="term" value="P:intracellular monoatomic cation homeostasis"/>
    <property type="evidence" value="ECO:0007669"/>
    <property type="project" value="UniProtKB-ARBA"/>
</dbReference>
<evidence type="ECO:0000259" key="13">
    <source>
        <dbReference type="Pfam" id="PF01545"/>
    </source>
</evidence>
<reference evidence="14" key="1">
    <citation type="journal article" date="2016" name="Proc. Natl. Acad. Sci. U.S.A.">
        <title>Lipid metabolic changes in an early divergent fungus govern the establishment of a mutualistic symbiosis with endobacteria.</title>
        <authorList>
            <person name="Lastovetsky O.A."/>
            <person name="Gaspar M.L."/>
            <person name="Mondo S.J."/>
            <person name="LaButti K.M."/>
            <person name="Sandor L."/>
            <person name="Grigoriev I.V."/>
            <person name="Henry S.A."/>
            <person name="Pawlowska T.E."/>
        </authorList>
    </citation>
    <scope>NUCLEOTIDE SEQUENCE [LARGE SCALE GENOMIC DNA]</scope>
    <source>
        <strain evidence="14">ATCC 52814</strain>
    </source>
</reference>
<feature type="compositionally biased region" description="Basic and acidic residues" evidence="11">
    <location>
        <begin position="120"/>
        <end position="131"/>
    </location>
</feature>
<dbReference type="InterPro" id="IPR027469">
    <property type="entry name" value="Cation_efflux_TMD_sf"/>
</dbReference>
<feature type="transmembrane region" description="Helical" evidence="12">
    <location>
        <begin position="384"/>
        <end position="405"/>
    </location>
</feature>
<dbReference type="Pfam" id="PF01545">
    <property type="entry name" value="Cation_efflux"/>
    <property type="match status" value="1"/>
</dbReference>
<proteinExistence type="predicted"/>
<dbReference type="Gene3D" id="1.20.1510.10">
    <property type="entry name" value="Cation efflux protein transmembrane domain"/>
    <property type="match status" value="1"/>
</dbReference>
<organism evidence="14">
    <name type="scientific">Rhizopus microsporus var. microsporus</name>
    <dbReference type="NCBI Taxonomy" id="86635"/>
    <lineage>
        <taxon>Eukaryota</taxon>
        <taxon>Fungi</taxon>
        <taxon>Fungi incertae sedis</taxon>
        <taxon>Mucoromycota</taxon>
        <taxon>Mucoromycotina</taxon>
        <taxon>Mucoromycetes</taxon>
        <taxon>Mucorales</taxon>
        <taxon>Mucorineae</taxon>
        <taxon>Rhizopodaceae</taxon>
        <taxon>Rhizopus</taxon>
    </lineage>
</organism>
<feature type="region of interest" description="Disordered" evidence="11">
    <location>
        <begin position="1"/>
        <end position="21"/>
    </location>
</feature>
<protein>
    <recommendedName>
        <fullName evidence="13">Cation efflux protein transmembrane domain-containing protein</fullName>
    </recommendedName>
</protein>
<feature type="compositionally biased region" description="Basic residues" evidence="11">
    <location>
        <begin position="1"/>
        <end position="11"/>
    </location>
</feature>
<feature type="compositionally biased region" description="Basic residues" evidence="11">
    <location>
        <begin position="132"/>
        <end position="169"/>
    </location>
</feature>
<evidence type="ECO:0000313" key="14">
    <source>
        <dbReference type="EMBL" id="ORE01386.1"/>
    </source>
</evidence>
<dbReference type="GO" id="GO:0016020">
    <property type="term" value="C:membrane"/>
    <property type="evidence" value="ECO:0007669"/>
    <property type="project" value="InterPro"/>
</dbReference>
<feature type="compositionally biased region" description="Basic residues" evidence="11">
    <location>
        <begin position="108"/>
        <end position="119"/>
    </location>
</feature>
<keyword evidence="2" id="KW-0813">Transport</keyword>
<dbReference type="InterPro" id="IPR058533">
    <property type="entry name" value="Cation_efflux_TM"/>
</dbReference>
<evidence type="ECO:0000256" key="2">
    <source>
        <dbReference type="ARBA" id="ARBA00022448"/>
    </source>
</evidence>
<sequence length="525" mass="59543">MQSTRQFKKAARKEPTVSSGISVHTSEPLYVKGQAKTRANIPEQTTTASVESVTTNGPAHVEHRHDNHYKQDHSQDNPYSAHNQPNAQHHNHEYGHHQEHAHIPQQHYAHHDHSKHHDHSHHDHANHDHSHHDHAHHDHAHHDHAHHDHAHHDHAHHDHSHHDHAHHNHKHAFSPVYIQPLPPWSYIFSNLLPEQKTLFTWFLIHLGIGFWLYCLGVSRESLSMVGFAYLMIFDALGVLNTFVSSVLRTYPDFTASNTKRPYGTYRYEIVFALGTTIYLLFATMNNTKESLEHFLLQDQHHGGEAHHKEGPGSVLSFGMFLLMGAAISATCLSSISLRNHESFVRYVNKVDLDLRKRPTTVQGFTYNVINRARASPLSALSSNIYSLSIALCGAIVLISYILGIVTPLMDKILALSESVVTFYLGYPTAKALAKVLLQTTPSSIRNGVENRLREIQRQESNITSIGRTHFWQTTYGKCVGTIEIYIRPEADEQAILELVYQKLEGLTNSTADNNQSELTVCIIKQ</sequence>
<evidence type="ECO:0000256" key="8">
    <source>
        <dbReference type="ARBA" id="ARBA00023136"/>
    </source>
</evidence>
<evidence type="ECO:0000256" key="1">
    <source>
        <dbReference type="ARBA" id="ARBA00004166"/>
    </source>
</evidence>
<dbReference type="AlphaFoldDB" id="A0A1X0QNR1"/>
<evidence type="ECO:0000256" key="10">
    <source>
        <dbReference type="ARBA" id="ARBA00045455"/>
    </source>
</evidence>
<feature type="compositionally biased region" description="Basic and acidic residues" evidence="11">
    <location>
        <begin position="60"/>
        <end position="75"/>
    </location>
</feature>
<keyword evidence="5 12" id="KW-1133">Transmembrane helix</keyword>
<evidence type="ECO:0000256" key="6">
    <source>
        <dbReference type="ARBA" id="ARBA00023034"/>
    </source>
</evidence>
<keyword evidence="3 12" id="KW-0812">Transmembrane</keyword>
<keyword evidence="8 12" id="KW-0472">Membrane</keyword>
<keyword evidence="6" id="KW-0333">Golgi apparatus</keyword>
<dbReference type="GO" id="GO:0005794">
    <property type="term" value="C:Golgi apparatus"/>
    <property type="evidence" value="ECO:0007669"/>
    <property type="project" value="UniProtKB-SubCell"/>
</dbReference>
<gene>
    <name evidence="14" type="ORF">BCV72DRAFT_245981</name>
</gene>